<keyword evidence="1" id="KW-0732">Signal</keyword>
<evidence type="ECO:0000313" key="2">
    <source>
        <dbReference type="EMBL" id="MYN07308.1"/>
    </source>
</evidence>
<keyword evidence="3" id="KW-1185">Reference proteome</keyword>
<dbReference type="EMBL" id="WWCU01000006">
    <property type="protein sequence ID" value="MYN07308.1"/>
    <property type="molecule type" value="Genomic_DNA"/>
</dbReference>
<dbReference type="RefSeq" id="WP_161071668.1">
    <property type="nucleotide sequence ID" value="NZ_CP086370.1"/>
</dbReference>
<gene>
    <name evidence="2" type="ORF">GTP77_08140</name>
</gene>
<evidence type="ECO:0000313" key="3">
    <source>
        <dbReference type="Proteomes" id="UP000450676"/>
    </source>
</evidence>
<feature type="chain" id="PRO_5030535611" evidence="1">
    <location>
        <begin position="19"/>
        <end position="126"/>
    </location>
</feature>
<reference evidence="2 3" key="1">
    <citation type="submission" date="2019-12" db="EMBL/GenBank/DDBJ databases">
        <title>Novel species isolated from a subtropical stream in China.</title>
        <authorList>
            <person name="Lu H."/>
        </authorList>
    </citation>
    <scope>NUCLEOTIDE SEQUENCE [LARGE SCALE GENOMIC DNA]</scope>
    <source>
        <strain evidence="2 3">FT127W</strain>
    </source>
</reference>
<feature type="signal peptide" evidence="1">
    <location>
        <begin position="1"/>
        <end position="18"/>
    </location>
</feature>
<evidence type="ECO:0000256" key="1">
    <source>
        <dbReference type="SAM" id="SignalP"/>
    </source>
</evidence>
<organism evidence="2 3">
    <name type="scientific">Pseudoduganella aquatica</name>
    <dbReference type="NCBI Taxonomy" id="2660641"/>
    <lineage>
        <taxon>Bacteria</taxon>
        <taxon>Pseudomonadati</taxon>
        <taxon>Pseudomonadota</taxon>
        <taxon>Betaproteobacteria</taxon>
        <taxon>Burkholderiales</taxon>
        <taxon>Oxalobacteraceae</taxon>
        <taxon>Telluria group</taxon>
        <taxon>Pseudoduganella</taxon>
    </lineage>
</organism>
<proteinExistence type="predicted"/>
<comment type="caution">
    <text evidence="2">The sequence shown here is derived from an EMBL/GenBank/DDBJ whole genome shotgun (WGS) entry which is preliminary data.</text>
</comment>
<sequence>MKTIVAALMMAAAMAAQAAPAARPPQDVSLIELIANPARFDGKQIRVSGYLVREFDGDAIYLHRDDYDHGILRNGLWVTFAKDSPELRCKTLRYASVEGKFVAKERGHRGLWSGSIDRIARCSVSR</sequence>
<dbReference type="AlphaFoldDB" id="A0A7X4H9U8"/>
<accession>A0A7X4H9U8</accession>
<name>A0A7X4H9U8_9BURK</name>
<protein>
    <submittedName>
        <fullName evidence="2">Uncharacterized protein</fullName>
    </submittedName>
</protein>
<dbReference type="Proteomes" id="UP000450676">
    <property type="component" value="Unassembled WGS sequence"/>
</dbReference>